<evidence type="ECO:0000313" key="2">
    <source>
        <dbReference type="EMBL" id="JAA60846.1"/>
    </source>
</evidence>
<accession>L7M951</accession>
<proteinExistence type="evidence at transcript level"/>
<sequence length="104" mass="11180">MGRCALMDLIPLLIGACFVSNAIAGCVRKSCISGHGYGCMPIKDCPPRCMALCRSGCRWPSICCNLRKLNACSLAGGTCNATCQLENNRAWCPKGLKCCVYVNR</sequence>
<feature type="chain" id="PRO_5003981443" evidence="1">
    <location>
        <begin position="25"/>
        <end position="104"/>
    </location>
</feature>
<protein>
    <submittedName>
        <fullName evidence="2">Putative carboxypeptidase inhibitor</fullName>
    </submittedName>
</protein>
<dbReference type="AlphaFoldDB" id="L7M951"/>
<dbReference type="Gene3D" id="3.30.1680.50">
    <property type="entry name" value="Carboxypeptidase inhibitor, N-terminal domain"/>
    <property type="match status" value="1"/>
</dbReference>
<organism evidence="2">
    <name type="scientific">Rhipicephalus pulchellus</name>
    <name type="common">Yellow backed tick</name>
    <name type="synonym">Dermacentor pulchellus</name>
    <dbReference type="NCBI Taxonomy" id="72859"/>
    <lineage>
        <taxon>Eukaryota</taxon>
        <taxon>Metazoa</taxon>
        <taxon>Ecdysozoa</taxon>
        <taxon>Arthropoda</taxon>
        <taxon>Chelicerata</taxon>
        <taxon>Arachnida</taxon>
        <taxon>Acari</taxon>
        <taxon>Parasitiformes</taxon>
        <taxon>Ixodida</taxon>
        <taxon>Ixodoidea</taxon>
        <taxon>Ixodidae</taxon>
        <taxon>Rhipicephalinae</taxon>
        <taxon>Rhipicephalus</taxon>
        <taxon>Rhipicephalus</taxon>
    </lineage>
</organism>
<dbReference type="GO" id="GO:0008191">
    <property type="term" value="F:metalloendopeptidase inhibitor activity"/>
    <property type="evidence" value="ECO:0007669"/>
    <property type="project" value="InterPro"/>
</dbReference>
<dbReference type="PROSITE" id="PS51257">
    <property type="entry name" value="PROKAR_LIPOPROTEIN"/>
    <property type="match status" value="1"/>
</dbReference>
<keyword evidence="1" id="KW-0732">Signal</keyword>
<evidence type="ECO:0000256" key="1">
    <source>
        <dbReference type="SAM" id="SignalP"/>
    </source>
</evidence>
<dbReference type="EMBL" id="GACK01004188">
    <property type="protein sequence ID" value="JAA60846.1"/>
    <property type="molecule type" value="mRNA"/>
</dbReference>
<name>L7M951_RHIPC</name>
<dbReference type="Pfam" id="PF10468">
    <property type="entry name" value="Inhibitor_I68"/>
    <property type="match status" value="1"/>
</dbReference>
<reference evidence="2" key="2">
    <citation type="journal article" date="2015" name="J. Proteomics">
        <title>Sexual differences in the sialomes of the zebra tick, Rhipicephalus pulchellus.</title>
        <authorList>
            <person name="Tan A.W."/>
            <person name="Francischetti I.M."/>
            <person name="Slovak M."/>
            <person name="Kini R.M."/>
            <person name="Ribeiro J.M."/>
        </authorList>
    </citation>
    <scope>NUCLEOTIDE SEQUENCE</scope>
    <source>
        <tissue evidence="2">Salivary gland</tissue>
    </source>
</reference>
<reference evidence="2" key="1">
    <citation type="submission" date="2012-11" db="EMBL/GenBank/DDBJ databases">
        <authorList>
            <person name="Lucero-Rivera Y.E."/>
            <person name="Tovar-Ramirez D."/>
        </authorList>
    </citation>
    <scope>NUCLEOTIDE SEQUENCE</scope>
    <source>
        <tissue evidence="2">Salivary gland</tissue>
    </source>
</reference>
<dbReference type="InterPro" id="IPR019509">
    <property type="entry name" value="Carboxypeptidase_inhibitor_I68"/>
</dbReference>
<feature type="signal peptide" evidence="1">
    <location>
        <begin position="1"/>
        <end position="24"/>
    </location>
</feature>